<dbReference type="OrthoDB" id="1600564at2759"/>
<dbReference type="InterPro" id="IPR036514">
    <property type="entry name" value="SGNH_hydro_sf"/>
</dbReference>
<comment type="caution">
    <text evidence="2">The sequence shown here is derived from an EMBL/GenBank/DDBJ whole genome shotgun (WGS) entry which is preliminary data.</text>
</comment>
<dbReference type="Gene3D" id="3.40.50.1110">
    <property type="entry name" value="SGNH hydrolase"/>
    <property type="match status" value="1"/>
</dbReference>
<evidence type="ECO:0008006" key="4">
    <source>
        <dbReference type="Google" id="ProtNLM"/>
    </source>
</evidence>
<dbReference type="PANTHER" id="PTHR45648">
    <property type="entry name" value="GDSL LIPASE/ACYLHYDROLASE FAMILY PROTEIN (AFU_ORTHOLOGUE AFUA_4G14700)"/>
    <property type="match status" value="1"/>
</dbReference>
<dbReference type="Pfam" id="PF00657">
    <property type="entry name" value="Lipase_GDSL"/>
    <property type="match status" value="1"/>
</dbReference>
<evidence type="ECO:0000313" key="3">
    <source>
        <dbReference type="Proteomes" id="UP000007148"/>
    </source>
</evidence>
<name>G4U2Z8_SERID</name>
<dbReference type="HOGENOM" id="CLU_015101_4_1_1"/>
<accession>G4U2Z8</accession>
<dbReference type="EMBL" id="CAFZ01001878">
    <property type="protein sequence ID" value="CCA77953.1"/>
    <property type="molecule type" value="Genomic_DNA"/>
</dbReference>
<protein>
    <recommendedName>
        <fullName evidence="4">Carbohydrate esterase family 16 protein</fullName>
    </recommendedName>
</protein>
<dbReference type="GO" id="GO:0016788">
    <property type="term" value="F:hydrolase activity, acting on ester bonds"/>
    <property type="evidence" value="ECO:0007669"/>
    <property type="project" value="InterPro"/>
</dbReference>
<dbReference type="SUPFAM" id="SSF52266">
    <property type="entry name" value="SGNH hydrolase"/>
    <property type="match status" value="1"/>
</dbReference>
<reference evidence="2 3" key="1">
    <citation type="journal article" date="2011" name="PLoS Pathog.">
        <title>Endophytic Life Strategies Decoded by Genome and Transcriptome Analyses of the Mutualistic Root Symbiont Piriformospora indica.</title>
        <authorList>
            <person name="Zuccaro A."/>
            <person name="Lahrmann U."/>
            <person name="Guldener U."/>
            <person name="Langen G."/>
            <person name="Pfiffi S."/>
            <person name="Biedenkopf D."/>
            <person name="Wong P."/>
            <person name="Samans B."/>
            <person name="Grimm C."/>
            <person name="Basiewicz M."/>
            <person name="Murat C."/>
            <person name="Martin F."/>
            <person name="Kogel K.H."/>
        </authorList>
    </citation>
    <scope>NUCLEOTIDE SEQUENCE [LARGE SCALE GENOMIC DNA]</scope>
    <source>
        <strain evidence="2 3">DSM 11827</strain>
    </source>
</reference>
<dbReference type="STRING" id="1109443.G4U2Z8"/>
<dbReference type="AlphaFoldDB" id="G4U2Z8"/>
<dbReference type="InParanoid" id="G4U2Z8"/>
<evidence type="ECO:0000256" key="1">
    <source>
        <dbReference type="ARBA" id="ARBA00022801"/>
    </source>
</evidence>
<dbReference type="InterPro" id="IPR051058">
    <property type="entry name" value="GDSL_Est/Lipase"/>
</dbReference>
<dbReference type="PANTHER" id="PTHR45648:SF85">
    <property type="entry name" value="A, PUTATIVE (AFU_ORTHOLOGUE AFUA_2G10760)-RELATED"/>
    <property type="match status" value="1"/>
</dbReference>
<dbReference type="InterPro" id="IPR001087">
    <property type="entry name" value="GDSL"/>
</dbReference>
<dbReference type="Proteomes" id="UP000007148">
    <property type="component" value="Unassembled WGS sequence"/>
</dbReference>
<organism evidence="2 3">
    <name type="scientific">Serendipita indica (strain DSM 11827)</name>
    <name type="common">Root endophyte fungus</name>
    <name type="synonym">Piriformospora indica</name>
    <dbReference type="NCBI Taxonomy" id="1109443"/>
    <lineage>
        <taxon>Eukaryota</taxon>
        <taxon>Fungi</taxon>
        <taxon>Dikarya</taxon>
        <taxon>Basidiomycota</taxon>
        <taxon>Agaricomycotina</taxon>
        <taxon>Agaricomycetes</taxon>
        <taxon>Sebacinales</taxon>
        <taxon>Serendipitaceae</taxon>
        <taxon>Serendipita</taxon>
    </lineage>
</organism>
<sequence>MTDGGPNWVGHLVHKRQPPILVYNYAKSGHTIDGVKQQRLRFFKGSAQPSSSWSADESLFVTWVGINDLARSTDFEGMLEKLFTVQQGLYEDGARNFLFIDVPPIERSPAYRALTKAKGAKETRFIEWNKVLARKIREFAAAAGDPISALYFSSHKVFEDILNNPKSFGFPEKHVKKDGGDIWVDHLHPTSAVHAIVAAEMEKFLNSVHLEQTLQKVEEEK</sequence>
<keyword evidence="3" id="KW-1185">Reference proteome</keyword>
<gene>
    <name evidence="2" type="ORF">PIIN_00667</name>
</gene>
<keyword evidence="1" id="KW-0378">Hydrolase</keyword>
<evidence type="ECO:0000313" key="2">
    <source>
        <dbReference type="EMBL" id="CCA77953.1"/>
    </source>
</evidence>
<dbReference type="OMA" id="INDCAYA"/>
<proteinExistence type="predicted"/>
<dbReference type="eggNOG" id="ENOG502SIGC">
    <property type="taxonomic scope" value="Eukaryota"/>
</dbReference>